<reference evidence="1" key="1">
    <citation type="submission" date="2023-04" db="EMBL/GenBank/DDBJ databases">
        <title>Draft Genome sequencing of Naganishia species isolated from polar environments using Oxford Nanopore Technology.</title>
        <authorList>
            <person name="Leo P."/>
            <person name="Venkateswaran K."/>
        </authorList>
    </citation>
    <scope>NUCLEOTIDE SEQUENCE</scope>
    <source>
        <strain evidence="1">MNA-CCFEE 5262</strain>
    </source>
</reference>
<sequence>MIALRPSTVSPLTPAQQPSGPKGSYIIKLKAGKDGAEAKKLLNEIKKQGGEVEDDQSNSKFMPRITAVLPESYAASLNSTLQAGQHDVIQYMDYPWTCLTLSLVYAEPNGEVKVSPLPGNLPNPPKRD</sequence>
<comment type="caution">
    <text evidence="1">The sequence shown here is derived from an EMBL/GenBank/DDBJ whole genome shotgun (WGS) entry which is preliminary data.</text>
</comment>
<evidence type="ECO:0000313" key="1">
    <source>
        <dbReference type="EMBL" id="KAJ9114152.1"/>
    </source>
</evidence>
<name>A0ACC2WUD9_9TREE</name>
<organism evidence="1 2">
    <name type="scientific">Naganishia adeliensis</name>
    <dbReference type="NCBI Taxonomy" id="92952"/>
    <lineage>
        <taxon>Eukaryota</taxon>
        <taxon>Fungi</taxon>
        <taxon>Dikarya</taxon>
        <taxon>Basidiomycota</taxon>
        <taxon>Agaricomycotina</taxon>
        <taxon>Tremellomycetes</taxon>
        <taxon>Filobasidiales</taxon>
        <taxon>Filobasidiaceae</taxon>
        <taxon>Naganishia</taxon>
    </lineage>
</organism>
<proteinExistence type="predicted"/>
<gene>
    <name evidence="1" type="ORF">QFC20_001668</name>
</gene>
<protein>
    <submittedName>
        <fullName evidence="1">Uncharacterized protein</fullName>
    </submittedName>
</protein>
<dbReference type="EMBL" id="JASBWS010000010">
    <property type="protein sequence ID" value="KAJ9114152.1"/>
    <property type="molecule type" value="Genomic_DNA"/>
</dbReference>
<keyword evidence="2" id="KW-1185">Reference proteome</keyword>
<dbReference type="Proteomes" id="UP001230649">
    <property type="component" value="Unassembled WGS sequence"/>
</dbReference>
<evidence type="ECO:0000313" key="2">
    <source>
        <dbReference type="Proteomes" id="UP001230649"/>
    </source>
</evidence>
<accession>A0ACC2WUD9</accession>